<evidence type="ECO:0000313" key="1">
    <source>
        <dbReference type="EMBL" id="CAL1540779.1"/>
    </source>
</evidence>
<comment type="caution">
    <text evidence="1">The sequence shown here is derived from an EMBL/GenBank/DDBJ whole genome shotgun (WGS) entry which is preliminary data.</text>
</comment>
<proteinExistence type="predicted"/>
<dbReference type="EMBL" id="CAXITT010000400">
    <property type="protein sequence ID" value="CAL1540779.1"/>
    <property type="molecule type" value="Genomic_DNA"/>
</dbReference>
<gene>
    <name evidence="1" type="ORF">GSLYS_00014428001</name>
</gene>
<sequence length="356" mass="39101">MNAVVLGVYNFLLCIGLGLTQIHIGAINELETLTCPVCDGKAHAFPACLNGPSHPCHPDEVCSVKYTDDQPVYKCQKAVDCQRPAAHPTLLCPLFGVEIHLGQCQACCGTISCVQGVTQQIQHQFSQRLLCPGSCTETNLAECVQAGTYCTQGQFCEVVFDDHLSVKGQCRNNNELPKCLEEQSKHPCVITEHAHRCFWDCCSDTTCLTKHFSPYIVVNTISQTTQRQVTATMAPTLPPTPATTQAPITGPSVKPITCYDCDGGLCQHNERNATCPGGYCMLTVDEDTGGGRYIKKRCSDETECYDSWSNGWKEDQLCAQYLLTPTKISGQDMSCQFCCTGDHCNNHIDIQNVYKF</sequence>
<reference evidence="1 2" key="1">
    <citation type="submission" date="2024-04" db="EMBL/GenBank/DDBJ databases">
        <authorList>
            <consortium name="Genoscope - CEA"/>
            <person name="William W."/>
        </authorList>
    </citation>
    <scope>NUCLEOTIDE SEQUENCE [LARGE SCALE GENOMIC DNA]</scope>
</reference>
<protein>
    <submittedName>
        <fullName evidence="1">Uncharacterized protein</fullName>
    </submittedName>
</protein>
<keyword evidence="2" id="KW-1185">Reference proteome</keyword>
<dbReference type="Proteomes" id="UP001497497">
    <property type="component" value="Unassembled WGS sequence"/>
</dbReference>
<organism evidence="1 2">
    <name type="scientific">Lymnaea stagnalis</name>
    <name type="common">Great pond snail</name>
    <name type="synonym">Helix stagnalis</name>
    <dbReference type="NCBI Taxonomy" id="6523"/>
    <lineage>
        <taxon>Eukaryota</taxon>
        <taxon>Metazoa</taxon>
        <taxon>Spiralia</taxon>
        <taxon>Lophotrochozoa</taxon>
        <taxon>Mollusca</taxon>
        <taxon>Gastropoda</taxon>
        <taxon>Heterobranchia</taxon>
        <taxon>Euthyneura</taxon>
        <taxon>Panpulmonata</taxon>
        <taxon>Hygrophila</taxon>
        <taxon>Lymnaeoidea</taxon>
        <taxon>Lymnaeidae</taxon>
        <taxon>Lymnaea</taxon>
    </lineage>
</organism>
<name>A0AAV2I2F1_LYMST</name>
<accession>A0AAV2I2F1</accession>
<dbReference type="AlphaFoldDB" id="A0AAV2I2F1"/>
<evidence type="ECO:0000313" key="2">
    <source>
        <dbReference type="Proteomes" id="UP001497497"/>
    </source>
</evidence>